<accession>A0A2J6SP80</accession>
<reference evidence="1 2" key="1">
    <citation type="submission" date="2016-04" db="EMBL/GenBank/DDBJ databases">
        <title>A degradative enzymes factory behind the ericoid mycorrhizal symbiosis.</title>
        <authorList>
            <consortium name="DOE Joint Genome Institute"/>
            <person name="Martino E."/>
            <person name="Morin E."/>
            <person name="Grelet G."/>
            <person name="Kuo A."/>
            <person name="Kohler A."/>
            <person name="Daghino S."/>
            <person name="Barry K."/>
            <person name="Choi C."/>
            <person name="Cichocki N."/>
            <person name="Clum A."/>
            <person name="Copeland A."/>
            <person name="Hainaut M."/>
            <person name="Haridas S."/>
            <person name="Labutti K."/>
            <person name="Lindquist E."/>
            <person name="Lipzen A."/>
            <person name="Khouja H.-R."/>
            <person name="Murat C."/>
            <person name="Ohm R."/>
            <person name="Olson A."/>
            <person name="Spatafora J."/>
            <person name="Veneault-Fourrey C."/>
            <person name="Henrissat B."/>
            <person name="Grigoriev I."/>
            <person name="Martin F."/>
            <person name="Perotto S."/>
        </authorList>
    </citation>
    <scope>NUCLEOTIDE SEQUENCE [LARGE SCALE GENOMIC DNA]</scope>
    <source>
        <strain evidence="1 2">E</strain>
    </source>
</reference>
<dbReference type="OrthoDB" id="5152103at2759"/>
<gene>
    <name evidence="1" type="ORF">K444DRAFT_543211</name>
</gene>
<evidence type="ECO:0000313" key="2">
    <source>
        <dbReference type="Proteomes" id="UP000235371"/>
    </source>
</evidence>
<dbReference type="EMBL" id="KZ613901">
    <property type="protein sequence ID" value="PMD52568.1"/>
    <property type="molecule type" value="Genomic_DNA"/>
</dbReference>
<evidence type="ECO:0000313" key="1">
    <source>
        <dbReference type="EMBL" id="PMD52568.1"/>
    </source>
</evidence>
<keyword evidence="2" id="KW-1185">Reference proteome</keyword>
<dbReference type="AlphaFoldDB" id="A0A2J6SP80"/>
<name>A0A2J6SP80_9HELO</name>
<dbReference type="Proteomes" id="UP000235371">
    <property type="component" value="Unassembled WGS sequence"/>
</dbReference>
<protein>
    <submittedName>
        <fullName evidence="1">Uncharacterized protein</fullName>
    </submittedName>
</protein>
<organism evidence="1 2">
    <name type="scientific">Hyaloscypha bicolor E</name>
    <dbReference type="NCBI Taxonomy" id="1095630"/>
    <lineage>
        <taxon>Eukaryota</taxon>
        <taxon>Fungi</taxon>
        <taxon>Dikarya</taxon>
        <taxon>Ascomycota</taxon>
        <taxon>Pezizomycotina</taxon>
        <taxon>Leotiomycetes</taxon>
        <taxon>Helotiales</taxon>
        <taxon>Hyaloscyphaceae</taxon>
        <taxon>Hyaloscypha</taxon>
        <taxon>Hyaloscypha bicolor</taxon>
    </lineage>
</organism>
<sequence>MGSFDSKTDVKKRGLASADRNNKATLLLTAPYSMTKSYAKGLSPRMVKLQDVS</sequence>
<dbReference type="InParanoid" id="A0A2J6SP80"/>
<proteinExistence type="predicted"/>